<sequence>MNIRLVAASMALLLLCGYGIILFKSPIPYDVVDRDNSGIVSILEALDSLDIGEREIILNSRNCIEYYWLKDGLPAHTNCTQS</sequence>
<dbReference type="Proteomes" id="UP000244906">
    <property type="component" value="Unassembled WGS sequence"/>
</dbReference>
<accession>A0A2V1GU66</accession>
<organism evidence="1 2">
    <name type="scientific">Pelagibaculum spongiae</name>
    <dbReference type="NCBI Taxonomy" id="2080658"/>
    <lineage>
        <taxon>Bacteria</taxon>
        <taxon>Pseudomonadati</taxon>
        <taxon>Pseudomonadota</taxon>
        <taxon>Gammaproteobacteria</taxon>
        <taxon>Oceanospirillales</taxon>
        <taxon>Pelagibaculum</taxon>
    </lineage>
</organism>
<protein>
    <submittedName>
        <fullName evidence="1">Uncharacterized protein</fullName>
    </submittedName>
</protein>
<dbReference type="AlphaFoldDB" id="A0A2V1GU66"/>
<reference evidence="1 2" key="1">
    <citation type="submission" date="2018-04" db="EMBL/GenBank/DDBJ databases">
        <title>Thalassorhabdus spongiae gen. nov., sp. nov., isolated from a marine sponge in South-West Iceland.</title>
        <authorList>
            <person name="Knobloch S."/>
            <person name="Daussin A."/>
            <person name="Johannsson R."/>
            <person name="Marteinsson V.T."/>
        </authorList>
    </citation>
    <scope>NUCLEOTIDE SEQUENCE [LARGE SCALE GENOMIC DNA]</scope>
    <source>
        <strain evidence="1 2">Hp12</strain>
    </source>
</reference>
<proteinExistence type="predicted"/>
<evidence type="ECO:0000313" key="1">
    <source>
        <dbReference type="EMBL" id="PVZ68860.1"/>
    </source>
</evidence>
<dbReference type="EMBL" id="QDDL01000004">
    <property type="protein sequence ID" value="PVZ68860.1"/>
    <property type="molecule type" value="Genomic_DNA"/>
</dbReference>
<comment type="caution">
    <text evidence="1">The sequence shown here is derived from an EMBL/GenBank/DDBJ whole genome shotgun (WGS) entry which is preliminary data.</text>
</comment>
<gene>
    <name evidence="1" type="ORF">DC094_11440</name>
</gene>
<dbReference type="OrthoDB" id="6028447at2"/>
<name>A0A2V1GU66_9GAMM</name>
<evidence type="ECO:0000313" key="2">
    <source>
        <dbReference type="Proteomes" id="UP000244906"/>
    </source>
</evidence>
<dbReference type="RefSeq" id="WP_116687245.1">
    <property type="nucleotide sequence ID" value="NZ_CAWNYD010000004.1"/>
</dbReference>
<keyword evidence="2" id="KW-1185">Reference proteome</keyword>